<protein>
    <submittedName>
        <fullName evidence="1">Uncharacterized protein</fullName>
    </submittedName>
</protein>
<evidence type="ECO:0000313" key="2">
    <source>
        <dbReference type="Proteomes" id="UP001055879"/>
    </source>
</evidence>
<comment type="caution">
    <text evidence="1">The sequence shown here is derived from an EMBL/GenBank/DDBJ whole genome shotgun (WGS) entry which is preliminary data.</text>
</comment>
<organism evidence="1 2">
    <name type="scientific">Arctium lappa</name>
    <name type="common">Greater burdock</name>
    <name type="synonym">Lappa major</name>
    <dbReference type="NCBI Taxonomy" id="4217"/>
    <lineage>
        <taxon>Eukaryota</taxon>
        <taxon>Viridiplantae</taxon>
        <taxon>Streptophyta</taxon>
        <taxon>Embryophyta</taxon>
        <taxon>Tracheophyta</taxon>
        <taxon>Spermatophyta</taxon>
        <taxon>Magnoliopsida</taxon>
        <taxon>eudicotyledons</taxon>
        <taxon>Gunneridae</taxon>
        <taxon>Pentapetalae</taxon>
        <taxon>asterids</taxon>
        <taxon>campanulids</taxon>
        <taxon>Asterales</taxon>
        <taxon>Asteraceae</taxon>
        <taxon>Carduoideae</taxon>
        <taxon>Cardueae</taxon>
        <taxon>Arctiinae</taxon>
        <taxon>Arctium</taxon>
    </lineage>
</organism>
<name>A0ACB8YGA2_ARCLA</name>
<dbReference type="Proteomes" id="UP001055879">
    <property type="component" value="Linkage Group LG12"/>
</dbReference>
<sequence length="108" mass="12544">MYVCNYLFCFLCSLFFFLCKLGSFGKVCHKLIRLDIFDFIISDLHLLAGNSSGTTTNCFQVTELEQFSRASNYFRFGNQSFKFTIQKEGKRPNVCPFQVFVIFRSVVN</sequence>
<keyword evidence="2" id="KW-1185">Reference proteome</keyword>
<evidence type="ECO:0000313" key="1">
    <source>
        <dbReference type="EMBL" id="KAI3684297.1"/>
    </source>
</evidence>
<gene>
    <name evidence="1" type="ORF">L6452_33518</name>
</gene>
<reference evidence="1 2" key="2">
    <citation type="journal article" date="2022" name="Mol. Ecol. Resour.">
        <title>The genomes of chicory, endive, great burdock and yacon provide insights into Asteraceae paleo-polyploidization history and plant inulin production.</title>
        <authorList>
            <person name="Fan W."/>
            <person name="Wang S."/>
            <person name="Wang H."/>
            <person name="Wang A."/>
            <person name="Jiang F."/>
            <person name="Liu H."/>
            <person name="Zhao H."/>
            <person name="Xu D."/>
            <person name="Zhang Y."/>
        </authorList>
    </citation>
    <scope>NUCLEOTIDE SEQUENCE [LARGE SCALE GENOMIC DNA]</scope>
    <source>
        <strain evidence="2">cv. Niubang</strain>
    </source>
</reference>
<proteinExistence type="predicted"/>
<accession>A0ACB8YGA2</accession>
<reference evidence="2" key="1">
    <citation type="journal article" date="2022" name="Mol. Ecol. Resour.">
        <title>The genomes of chicory, endive, great burdock and yacon provide insights into Asteraceae palaeo-polyploidization history and plant inulin production.</title>
        <authorList>
            <person name="Fan W."/>
            <person name="Wang S."/>
            <person name="Wang H."/>
            <person name="Wang A."/>
            <person name="Jiang F."/>
            <person name="Liu H."/>
            <person name="Zhao H."/>
            <person name="Xu D."/>
            <person name="Zhang Y."/>
        </authorList>
    </citation>
    <scope>NUCLEOTIDE SEQUENCE [LARGE SCALE GENOMIC DNA]</scope>
    <source>
        <strain evidence="2">cv. Niubang</strain>
    </source>
</reference>
<dbReference type="EMBL" id="CM042058">
    <property type="protein sequence ID" value="KAI3684297.1"/>
    <property type="molecule type" value="Genomic_DNA"/>
</dbReference>